<evidence type="ECO:0000313" key="4">
    <source>
        <dbReference type="Proteomes" id="UP001629230"/>
    </source>
</evidence>
<name>A0ABW9AMU8_9BURK</name>
<proteinExistence type="predicted"/>
<organism evidence="3 4">
    <name type="scientific">Paraburkholderia dipogonis</name>
    <dbReference type="NCBI Taxonomy" id="1211383"/>
    <lineage>
        <taxon>Bacteria</taxon>
        <taxon>Pseudomonadati</taxon>
        <taxon>Pseudomonadota</taxon>
        <taxon>Betaproteobacteria</taxon>
        <taxon>Burkholderiales</taxon>
        <taxon>Burkholderiaceae</taxon>
        <taxon>Paraburkholderia</taxon>
    </lineage>
</organism>
<dbReference type="RefSeq" id="WP_408176733.1">
    <property type="nucleotide sequence ID" value="NZ_JAQQEZ010000005.1"/>
</dbReference>
<sequence length="333" mass="35167">MNLDDIELMGYVDGTLPARECVAVERALSGSPEATRRVAWLMRSRLPYAQAFAQQTLPPVPESLSVRIGDMARAAKKPAQDFAWREPPSPQGAAAPVGRDASANDAVMPHPDGAAASAPIRSRLRIAPAWLAVAFVAGAFACGFVLRLGSGVGPASTAGASLASVGTGVSPWVAAAASYQQLYSRDTLANIEADPALVEKTTAQIHDDDGLAVRIPDLSAYGLTFKRVQRLRFNNKPLVQIVYLPERGAPVALCVMKEAKPDARTATQQVASMTVVTWRQSELGYALIGPREGIDMNALSNSISSHRAAPLFGSLPVPIPLAALDTPLLPATE</sequence>
<dbReference type="Proteomes" id="UP001629230">
    <property type="component" value="Unassembled WGS sequence"/>
</dbReference>
<evidence type="ECO:0000256" key="2">
    <source>
        <dbReference type="SAM" id="Phobius"/>
    </source>
</evidence>
<keyword evidence="2" id="KW-0472">Membrane</keyword>
<evidence type="ECO:0000313" key="3">
    <source>
        <dbReference type="EMBL" id="MFM0001268.1"/>
    </source>
</evidence>
<dbReference type="EMBL" id="JAQQEZ010000005">
    <property type="protein sequence ID" value="MFM0001268.1"/>
    <property type="molecule type" value="Genomic_DNA"/>
</dbReference>
<evidence type="ECO:0000256" key="1">
    <source>
        <dbReference type="SAM" id="MobiDB-lite"/>
    </source>
</evidence>
<reference evidence="3 4" key="1">
    <citation type="journal article" date="2024" name="Chem. Sci.">
        <title>Discovery of megapolipeptins by genome mining of a Burkholderiales bacteria collection.</title>
        <authorList>
            <person name="Paulo B.S."/>
            <person name="Recchia M.J.J."/>
            <person name="Lee S."/>
            <person name="Fergusson C.H."/>
            <person name="Romanowski S.B."/>
            <person name="Hernandez A."/>
            <person name="Krull N."/>
            <person name="Liu D.Y."/>
            <person name="Cavanagh H."/>
            <person name="Bos A."/>
            <person name="Gray C.A."/>
            <person name="Murphy B.T."/>
            <person name="Linington R.G."/>
            <person name="Eustaquio A.S."/>
        </authorList>
    </citation>
    <scope>NUCLEOTIDE SEQUENCE [LARGE SCALE GENOMIC DNA]</scope>
    <source>
        <strain evidence="3 4">RL17-350-BIC-A</strain>
    </source>
</reference>
<feature type="region of interest" description="Disordered" evidence="1">
    <location>
        <begin position="77"/>
        <end position="110"/>
    </location>
</feature>
<gene>
    <name evidence="3" type="ORF">PQR57_09585</name>
</gene>
<protein>
    <submittedName>
        <fullName evidence="3">Anti-sigma factor</fullName>
    </submittedName>
</protein>
<comment type="caution">
    <text evidence="3">The sequence shown here is derived from an EMBL/GenBank/DDBJ whole genome shotgun (WGS) entry which is preliminary data.</text>
</comment>
<keyword evidence="4" id="KW-1185">Reference proteome</keyword>
<feature type="transmembrane region" description="Helical" evidence="2">
    <location>
        <begin position="127"/>
        <end position="146"/>
    </location>
</feature>
<accession>A0ABW9AMU8</accession>
<keyword evidence="2" id="KW-1133">Transmembrane helix</keyword>
<keyword evidence="2" id="KW-0812">Transmembrane</keyword>